<dbReference type="Gene3D" id="3.40.630.30">
    <property type="match status" value="1"/>
</dbReference>
<dbReference type="PROSITE" id="PS51186">
    <property type="entry name" value="GNAT"/>
    <property type="match status" value="1"/>
</dbReference>
<dbReference type="Proteomes" id="UP000179227">
    <property type="component" value="Unassembled WGS sequence"/>
</dbReference>
<dbReference type="STRING" id="1797729.A3A60_02065"/>
<reference evidence="2 3" key="1">
    <citation type="journal article" date="2016" name="Nat. Commun.">
        <title>Thousands of microbial genomes shed light on interconnected biogeochemical processes in an aquifer system.</title>
        <authorList>
            <person name="Anantharaman K."/>
            <person name="Brown C.T."/>
            <person name="Hug L.A."/>
            <person name="Sharon I."/>
            <person name="Castelle C.J."/>
            <person name="Probst A.J."/>
            <person name="Thomas B.C."/>
            <person name="Singh A."/>
            <person name="Wilkins M.J."/>
            <person name="Karaoz U."/>
            <person name="Brodie E.L."/>
            <person name="Williams K.H."/>
            <person name="Hubbard S.S."/>
            <person name="Banfield J.F."/>
        </authorList>
    </citation>
    <scope>NUCLEOTIDE SEQUENCE [LARGE SCALE GENOMIC DNA]</scope>
</reference>
<evidence type="ECO:0000313" key="3">
    <source>
        <dbReference type="Proteomes" id="UP000179227"/>
    </source>
</evidence>
<dbReference type="PANTHER" id="PTHR43415:SF3">
    <property type="entry name" value="GNAT-FAMILY ACETYLTRANSFERASE"/>
    <property type="match status" value="1"/>
</dbReference>
<proteinExistence type="predicted"/>
<protein>
    <recommendedName>
        <fullName evidence="1">N-acetyltransferase domain-containing protein</fullName>
    </recommendedName>
</protein>
<dbReference type="PANTHER" id="PTHR43415">
    <property type="entry name" value="SPERMIDINE N(1)-ACETYLTRANSFERASE"/>
    <property type="match status" value="1"/>
</dbReference>
<dbReference type="AlphaFoldDB" id="A0A1F5HVR7"/>
<feature type="domain" description="N-acetyltransferase" evidence="1">
    <location>
        <begin position="9"/>
        <end position="162"/>
    </location>
</feature>
<comment type="caution">
    <text evidence="2">The sequence shown here is derived from an EMBL/GenBank/DDBJ whole genome shotgun (WGS) entry which is preliminary data.</text>
</comment>
<accession>A0A1F5HVR7</accession>
<dbReference type="GO" id="GO:0016747">
    <property type="term" value="F:acyltransferase activity, transferring groups other than amino-acyl groups"/>
    <property type="evidence" value="ECO:0007669"/>
    <property type="project" value="InterPro"/>
</dbReference>
<organism evidence="2 3">
    <name type="scientific">Candidatus Curtissbacteria bacterium RIFCSPLOWO2_01_FULL_42_26</name>
    <dbReference type="NCBI Taxonomy" id="1797729"/>
    <lineage>
        <taxon>Bacteria</taxon>
        <taxon>Candidatus Curtissiibacteriota</taxon>
    </lineage>
</organism>
<name>A0A1F5HVR7_9BACT</name>
<dbReference type="CDD" id="cd04301">
    <property type="entry name" value="NAT_SF"/>
    <property type="match status" value="1"/>
</dbReference>
<dbReference type="Pfam" id="PF00583">
    <property type="entry name" value="Acetyltransf_1"/>
    <property type="match status" value="1"/>
</dbReference>
<dbReference type="SUPFAM" id="SSF55729">
    <property type="entry name" value="Acyl-CoA N-acyltransferases (Nat)"/>
    <property type="match status" value="1"/>
</dbReference>
<evidence type="ECO:0000313" key="2">
    <source>
        <dbReference type="EMBL" id="OGE08248.1"/>
    </source>
</evidence>
<dbReference type="InterPro" id="IPR016181">
    <property type="entry name" value="Acyl_CoA_acyltransferase"/>
</dbReference>
<dbReference type="InterPro" id="IPR000182">
    <property type="entry name" value="GNAT_dom"/>
</dbReference>
<gene>
    <name evidence="2" type="ORF">A3A60_02065</name>
</gene>
<evidence type="ECO:0000259" key="1">
    <source>
        <dbReference type="PROSITE" id="PS51186"/>
    </source>
</evidence>
<dbReference type="EMBL" id="MFBS01000040">
    <property type="protein sequence ID" value="OGE08248.1"/>
    <property type="molecule type" value="Genomic_DNA"/>
</dbReference>
<sequence length="162" mass="19235">MRLANIDSFKLRLITRKDIKFLRKLRNENREFFLESNYISVKGQEEWFERYKNKSDDYMFILQRGNLKIGVGAIYNIDRQKKRAELGRFIIAKSLQNHGYGKILIKKMEELCFKQFGVKIFYLTVLANNAKAINLYKNAGFREQKKIIVGQKAVMCLIKRKL</sequence>